<dbReference type="RefSeq" id="WP_091059832.1">
    <property type="nucleotide sequence ID" value="NZ_FNCF01000002.1"/>
</dbReference>
<gene>
    <name evidence="1" type="ORF">SAMN05660324_1138</name>
</gene>
<proteinExistence type="predicted"/>
<accession>A0A1G7PLL8</accession>
<organism evidence="1 2">
    <name type="scientific">Klenkia brasiliensis</name>
    <dbReference type="NCBI Taxonomy" id="333142"/>
    <lineage>
        <taxon>Bacteria</taxon>
        <taxon>Bacillati</taxon>
        <taxon>Actinomycetota</taxon>
        <taxon>Actinomycetes</taxon>
        <taxon>Geodermatophilales</taxon>
        <taxon>Geodermatophilaceae</taxon>
        <taxon>Klenkia</taxon>
    </lineage>
</organism>
<evidence type="ECO:0000313" key="2">
    <source>
        <dbReference type="Proteomes" id="UP000198863"/>
    </source>
</evidence>
<dbReference type="AlphaFoldDB" id="A0A1G7PLL8"/>
<dbReference type="EMBL" id="FNCF01000002">
    <property type="protein sequence ID" value="SDF87123.1"/>
    <property type="molecule type" value="Genomic_DNA"/>
</dbReference>
<dbReference type="OrthoDB" id="9802752at2"/>
<name>A0A1G7PLL8_9ACTN</name>
<dbReference type="Proteomes" id="UP000198863">
    <property type="component" value="Unassembled WGS sequence"/>
</dbReference>
<dbReference type="Gene3D" id="1.20.120.1870">
    <property type="entry name" value="Fic/DOC protein, Fido domain"/>
    <property type="match status" value="1"/>
</dbReference>
<keyword evidence="2" id="KW-1185">Reference proteome</keyword>
<dbReference type="InterPro" id="IPR053737">
    <property type="entry name" value="Type_II_TA_Toxin"/>
</dbReference>
<protein>
    <submittedName>
        <fullName evidence="1">Death on curing protein</fullName>
    </submittedName>
</protein>
<reference evidence="2" key="1">
    <citation type="submission" date="2016-10" db="EMBL/GenBank/DDBJ databases">
        <authorList>
            <person name="Varghese N."/>
            <person name="Submissions S."/>
        </authorList>
    </citation>
    <scope>NUCLEOTIDE SEQUENCE [LARGE SCALE GENOMIC DNA]</scope>
    <source>
        <strain evidence="2">DSM 44526</strain>
    </source>
</reference>
<sequence length="121" mass="12079">MDGLTVDDLLQVAARVVGPDVAVADHGLLAAAVARVGATVDGEDVYATPVEKAAALLHSLALNGPLVSGNRPFALAAALVLLGLHDEPAGISGPDAVALVTGVMTGRVETVGQIARALRGR</sequence>
<evidence type="ECO:0000313" key="1">
    <source>
        <dbReference type="EMBL" id="SDF87123.1"/>
    </source>
</evidence>